<dbReference type="Pfam" id="PF00079">
    <property type="entry name" value="Serpin"/>
    <property type="match status" value="1"/>
</dbReference>
<name>A0A8C9AJH3_PROSS</name>
<sequence>MKSLSEANTQFALDMFRQFGKSKEDNIFYSPLSITSAFAMLLLGCRENTALQIEKVGVSFVTLTCLNVALHHCVSEHADGNVHHQFQKLLTELNKPTDAYELKIANRLYGEKTCKFLQEYLANTKEFYLASAESVDFKNAAEESVKKINSWVETQTNGKIKDLFPNKTLGNTTVLVLVNAVYFKGQWEKKFNKEDTKEGEFWLNKDTSKSVQMMSQRKSFNFALLEDVQARVLEIPYKGKDLSMIVLLPNEIDGLQKLEDKLTAEKLIEWTSSQNMSKRDVDLYLPRFKVEKTYDLKDVLMAIGVVDVFSPQDADLSGMTGSWGLAVTKALHKSFVEVTEEGAEASTATGIAVSLTSPPYSIHEEFHCNHPFLFFIKQNKTNSILFFARVSSP</sequence>
<dbReference type="GO" id="GO:0005829">
    <property type="term" value="C:cytosol"/>
    <property type="evidence" value="ECO:0007669"/>
    <property type="project" value="UniProtKB-ARBA"/>
</dbReference>
<dbReference type="Gene3D" id="3.30.497.10">
    <property type="entry name" value="Antithrombin, subunit I, domain 2"/>
    <property type="match status" value="1"/>
</dbReference>
<dbReference type="InterPro" id="IPR042178">
    <property type="entry name" value="Serpin_sf_1"/>
</dbReference>
<dbReference type="Ensembl" id="ENSPSMT00000036127.1">
    <property type="protein sequence ID" value="ENSPSMP00000031308.1"/>
    <property type="gene ID" value="ENSPSMG00000021650.1"/>
</dbReference>
<reference evidence="5" key="1">
    <citation type="submission" date="2025-08" db="UniProtKB">
        <authorList>
            <consortium name="Ensembl"/>
        </authorList>
    </citation>
    <scope>IDENTIFICATION</scope>
</reference>
<dbReference type="Proteomes" id="UP000694414">
    <property type="component" value="Unplaced"/>
</dbReference>
<evidence type="ECO:0000256" key="3">
    <source>
        <dbReference type="ARBA" id="ARBA00022490"/>
    </source>
</evidence>
<dbReference type="Gene3D" id="2.30.39.10">
    <property type="entry name" value="Alpha-1-antitrypsin, domain 1"/>
    <property type="match status" value="1"/>
</dbReference>
<dbReference type="GO" id="GO:0004867">
    <property type="term" value="F:serine-type endopeptidase inhibitor activity"/>
    <property type="evidence" value="ECO:0007669"/>
    <property type="project" value="InterPro"/>
</dbReference>
<protein>
    <recommendedName>
        <fullName evidence="4">Serpin domain-containing protein</fullName>
    </recommendedName>
</protein>
<feature type="domain" description="Serpin" evidence="4">
    <location>
        <begin position="13"/>
        <end position="393"/>
    </location>
</feature>
<evidence type="ECO:0000259" key="4">
    <source>
        <dbReference type="SMART" id="SM00093"/>
    </source>
</evidence>
<dbReference type="FunFam" id="2.30.39.10:FF:000071">
    <property type="entry name" value="Serpin B3"/>
    <property type="match status" value="1"/>
</dbReference>
<dbReference type="InterPro" id="IPR023795">
    <property type="entry name" value="Serpin_CS"/>
</dbReference>
<dbReference type="PANTHER" id="PTHR11461:SF186">
    <property type="entry name" value="SERPIN B4"/>
    <property type="match status" value="1"/>
</dbReference>
<keyword evidence="6" id="KW-1185">Reference proteome</keyword>
<evidence type="ECO:0000313" key="6">
    <source>
        <dbReference type="Proteomes" id="UP000694414"/>
    </source>
</evidence>
<evidence type="ECO:0000313" key="5">
    <source>
        <dbReference type="Ensembl" id="ENSPSMP00000031308.1"/>
    </source>
</evidence>
<comment type="similarity">
    <text evidence="2">Belongs to the serpin family. Ov-serpin subfamily.</text>
</comment>
<dbReference type="GO" id="GO:0002020">
    <property type="term" value="F:protease binding"/>
    <property type="evidence" value="ECO:0007669"/>
    <property type="project" value="UniProtKB-ARBA"/>
</dbReference>
<dbReference type="FunFam" id="3.30.497.10:FF:000001">
    <property type="entry name" value="Serine protease inhibitor"/>
    <property type="match status" value="1"/>
</dbReference>
<accession>A0A8C9AJH3</accession>
<dbReference type="AlphaFoldDB" id="A0A8C9AJH3"/>
<dbReference type="InterPro" id="IPR023796">
    <property type="entry name" value="Serpin_dom"/>
</dbReference>
<keyword evidence="3" id="KW-0963">Cytoplasm</keyword>
<dbReference type="SUPFAM" id="SSF56574">
    <property type="entry name" value="Serpins"/>
    <property type="match status" value="1"/>
</dbReference>
<comment type="subcellular location">
    <subcellularLocation>
        <location evidence="1">Cytoplasm</location>
    </subcellularLocation>
</comment>
<proteinExistence type="inferred from homology"/>
<reference evidence="5" key="2">
    <citation type="submission" date="2025-09" db="UniProtKB">
        <authorList>
            <consortium name="Ensembl"/>
        </authorList>
    </citation>
    <scope>IDENTIFICATION</scope>
</reference>
<dbReference type="GeneTree" id="ENSGT00940000154520"/>
<evidence type="ECO:0000256" key="2">
    <source>
        <dbReference type="ARBA" id="ARBA00006426"/>
    </source>
</evidence>
<dbReference type="GO" id="GO:0005615">
    <property type="term" value="C:extracellular space"/>
    <property type="evidence" value="ECO:0007669"/>
    <property type="project" value="InterPro"/>
</dbReference>
<dbReference type="PROSITE" id="PS00284">
    <property type="entry name" value="SERPIN"/>
    <property type="match status" value="1"/>
</dbReference>
<organism evidence="5 6">
    <name type="scientific">Prolemur simus</name>
    <name type="common">Greater bamboo lemur</name>
    <name type="synonym">Hapalemur simus</name>
    <dbReference type="NCBI Taxonomy" id="1328070"/>
    <lineage>
        <taxon>Eukaryota</taxon>
        <taxon>Metazoa</taxon>
        <taxon>Chordata</taxon>
        <taxon>Craniata</taxon>
        <taxon>Vertebrata</taxon>
        <taxon>Euteleostomi</taxon>
        <taxon>Mammalia</taxon>
        <taxon>Eutheria</taxon>
        <taxon>Euarchontoglires</taxon>
        <taxon>Primates</taxon>
        <taxon>Strepsirrhini</taxon>
        <taxon>Lemuriformes</taxon>
        <taxon>Lemuridae</taxon>
        <taxon>Prolemur</taxon>
    </lineage>
</organism>
<dbReference type="InterPro" id="IPR000215">
    <property type="entry name" value="Serpin_fam"/>
</dbReference>
<dbReference type="PANTHER" id="PTHR11461">
    <property type="entry name" value="SERINE PROTEASE INHIBITOR, SERPIN"/>
    <property type="match status" value="1"/>
</dbReference>
<dbReference type="SMART" id="SM00093">
    <property type="entry name" value="SERPIN"/>
    <property type="match status" value="1"/>
</dbReference>
<evidence type="ECO:0000256" key="1">
    <source>
        <dbReference type="ARBA" id="ARBA00004496"/>
    </source>
</evidence>
<dbReference type="InterPro" id="IPR036186">
    <property type="entry name" value="Serpin_sf"/>
</dbReference>
<dbReference type="InterPro" id="IPR042185">
    <property type="entry name" value="Serpin_sf_2"/>
</dbReference>